<feature type="binding site" evidence="12">
    <location>
        <position position="363"/>
    </location>
    <ligand>
        <name>ATP</name>
        <dbReference type="ChEBI" id="CHEBI:30616"/>
    </ligand>
</feature>
<accession>A0A8D7B154</accession>
<reference evidence="15" key="1">
    <citation type="submission" date="2021-03" db="EMBL/GenBank/DDBJ databases">
        <authorList>
            <consortium name="Genoscope - CEA"/>
            <person name="William W."/>
        </authorList>
    </citation>
    <scope>NUCLEOTIDE SEQUENCE</scope>
    <source>
        <strain evidence="15">Doubled-haploid Pahang</strain>
    </source>
</reference>
<dbReference type="GO" id="GO:0030247">
    <property type="term" value="F:polysaccharide binding"/>
    <property type="evidence" value="ECO:0007669"/>
    <property type="project" value="InterPro"/>
</dbReference>
<evidence type="ECO:0000256" key="13">
    <source>
        <dbReference type="SAM" id="Phobius"/>
    </source>
</evidence>
<evidence type="ECO:0000256" key="4">
    <source>
        <dbReference type="ARBA" id="ARBA00022692"/>
    </source>
</evidence>
<dbReference type="InterPro" id="IPR032872">
    <property type="entry name" value="WAK_assoc_C"/>
</dbReference>
<evidence type="ECO:0000256" key="9">
    <source>
        <dbReference type="ARBA" id="ARBA00022989"/>
    </source>
</evidence>
<dbReference type="GO" id="GO:0004674">
    <property type="term" value="F:protein serine/threonine kinase activity"/>
    <property type="evidence" value="ECO:0007669"/>
    <property type="project" value="UniProtKB-KW"/>
</dbReference>
<keyword evidence="10 13" id="KW-0472">Membrane</keyword>
<dbReference type="InterPro" id="IPR025287">
    <property type="entry name" value="WAK_GUB"/>
</dbReference>
<feature type="non-terminal residue" evidence="15">
    <location>
        <position position="1"/>
    </location>
</feature>
<dbReference type="SUPFAM" id="SSF56112">
    <property type="entry name" value="Protein kinase-like (PK-like)"/>
    <property type="match status" value="1"/>
</dbReference>
<evidence type="ECO:0000259" key="14">
    <source>
        <dbReference type="PROSITE" id="PS50011"/>
    </source>
</evidence>
<evidence type="ECO:0000256" key="6">
    <source>
        <dbReference type="ARBA" id="ARBA00022741"/>
    </source>
</evidence>
<feature type="transmembrane region" description="Helical" evidence="13">
    <location>
        <begin position="235"/>
        <end position="260"/>
    </location>
</feature>
<dbReference type="InterPro" id="IPR011009">
    <property type="entry name" value="Kinase-like_dom_sf"/>
</dbReference>
<dbReference type="Pfam" id="PF00069">
    <property type="entry name" value="Pkinase"/>
    <property type="match status" value="1"/>
</dbReference>
<dbReference type="FunFam" id="1.10.510.10:FF:000590">
    <property type="entry name" value="PR5-like receptor kinase"/>
    <property type="match status" value="1"/>
</dbReference>
<dbReference type="InterPro" id="IPR000719">
    <property type="entry name" value="Prot_kinase_dom"/>
</dbReference>
<keyword evidence="8 12" id="KW-0067">ATP-binding</keyword>
<evidence type="ECO:0000256" key="8">
    <source>
        <dbReference type="ARBA" id="ARBA00022840"/>
    </source>
</evidence>
<dbReference type="Gene3D" id="3.30.200.20">
    <property type="entry name" value="Phosphorylase Kinase, domain 1"/>
    <property type="match status" value="1"/>
</dbReference>
<dbReference type="InterPro" id="IPR045874">
    <property type="entry name" value="LRK10/LRL21-25-like"/>
</dbReference>
<keyword evidence="2" id="KW-0723">Serine/threonine-protein kinase</keyword>
<sequence length="620" mass="68984">DCQPQRCGNHTIKYPFWLSNKQPSYCGVSPFNVTCISSGGQAETLSLNVFDGLYHVKNIFYENKSVQLNAAGFDDDRCPLPTFNITSGLYPFDLSSANKRIFFLSNCSSPMNLSAFQNISCAADGGLAYFGGEYNGSGKLNFSGGVCKLFVVPVVGYIDVGIDVNYSALLRTGWLLNWTAPDCTVCSDSGGQCGFNDTTSKFMCICPDRVHLRKCGYIHKHRIVIRMFWFKCPDFFIILRSLCFIGKCKTSFIVGILISFNIRTRSWQLCSLITTYSFAVFSSFGGFLLCLCVFLLIYYKKSHEGNVQSAEALLNMHGSLSPKRYKYSEIKRMTRSFSHKLGHGGYGTVYKGTLQDGRSVAVKLLTASKGNGEEFINEVVSISRTSHVNIVSLLGFCLEGSKRALVYEFMPNGSLEKFIYAEDSETRTPIGLEKLYEISVGIARGLEYLHRGCNTRIVHFDIKPHNILLDQDFCPKISDFGLAKLGSPKESILSMAAPRGTVGYIAPEVFSRNFGAVSSKADVYSYGMMVLEMVGGRKSIDAAVESTSEIYFPHWIYDRLDGKNEIDISGLNSENEETVRKMIIVGLWCIQMMPGNRPSMSEIVDMLEGSIKDLQMPPRP</sequence>
<dbReference type="PROSITE" id="PS00108">
    <property type="entry name" value="PROTEIN_KINASE_ST"/>
    <property type="match status" value="1"/>
</dbReference>
<dbReference type="InterPro" id="IPR017441">
    <property type="entry name" value="Protein_kinase_ATP_BS"/>
</dbReference>
<dbReference type="PANTHER" id="PTHR27009">
    <property type="entry name" value="RUST RESISTANCE KINASE LR10-RELATED"/>
    <property type="match status" value="1"/>
</dbReference>
<dbReference type="SMART" id="SM00220">
    <property type="entry name" value="S_TKc"/>
    <property type="match status" value="1"/>
</dbReference>
<dbReference type="PROSITE" id="PS50011">
    <property type="entry name" value="PROTEIN_KINASE_DOM"/>
    <property type="match status" value="1"/>
</dbReference>
<evidence type="ECO:0000256" key="5">
    <source>
        <dbReference type="ARBA" id="ARBA00022729"/>
    </source>
</evidence>
<evidence type="ECO:0000256" key="2">
    <source>
        <dbReference type="ARBA" id="ARBA00022527"/>
    </source>
</evidence>
<keyword evidence="6 12" id="KW-0547">Nucleotide-binding</keyword>
<evidence type="ECO:0000256" key="11">
    <source>
        <dbReference type="ARBA" id="ARBA00023180"/>
    </source>
</evidence>
<dbReference type="FunFam" id="3.30.200.20:FF:000178">
    <property type="entry name" value="serine/threonine-protein kinase PBS1-like"/>
    <property type="match status" value="1"/>
</dbReference>
<keyword evidence="7" id="KW-0418">Kinase</keyword>
<protein>
    <submittedName>
        <fullName evidence="15">(wild Malaysian banana) hypothetical protein</fullName>
    </submittedName>
</protein>
<keyword evidence="11" id="KW-0325">Glycoprotein</keyword>
<dbReference type="GO" id="GO:0005524">
    <property type="term" value="F:ATP binding"/>
    <property type="evidence" value="ECO:0007669"/>
    <property type="project" value="UniProtKB-UniRule"/>
</dbReference>
<feature type="transmembrane region" description="Helical" evidence="13">
    <location>
        <begin position="272"/>
        <end position="299"/>
    </location>
</feature>
<dbReference type="GO" id="GO:0016020">
    <property type="term" value="C:membrane"/>
    <property type="evidence" value="ECO:0007669"/>
    <property type="project" value="UniProtKB-SubCell"/>
</dbReference>
<dbReference type="EMBL" id="HG996466">
    <property type="protein sequence ID" value="CAG1859728.1"/>
    <property type="molecule type" value="Genomic_DNA"/>
</dbReference>
<organism evidence="15">
    <name type="scientific">Musa acuminata subsp. malaccensis</name>
    <name type="common">Wild banana</name>
    <name type="synonym">Musa malaccensis</name>
    <dbReference type="NCBI Taxonomy" id="214687"/>
    <lineage>
        <taxon>Eukaryota</taxon>
        <taxon>Viridiplantae</taxon>
        <taxon>Streptophyta</taxon>
        <taxon>Embryophyta</taxon>
        <taxon>Tracheophyta</taxon>
        <taxon>Spermatophyta</taxon>
        <taxon>Magnoliopsida</taxon>
        <taxon>Liliopsida</taxon>
        <taxon>Zingiberales</taxon>
        <taxon>Musaceae</taxon>
        <taxon>Musa</taxon>
    </lineage>
</organism>
<keyword evidence="5" id="KW-0732">Signal</keyword>
<comment type="subcellular location">
    <subcellularLocation>
        <location evidence="1">Membrane</location>
        <topology evidence="1">Single-pass type I membrane protein</topology>
    </subcellularLocation>
</comment>
<dbReference type="CDD" id="cd14066">
    <property type="entry name" value="STKc_IRAK"/>
    <property type="match status" value="1"/>
</dbReference>
<name>A0A8D7B154_MUSAM</name>
<evidence type="ECO:0000256" key="12">
    <source>
        <dbReference type="PROSITE-ProRule" id="PRU10141"/>
    </source>
</evidence>
<dbReference type="InterPro" id="IPR008271">
    <property type="entry name" value="Ser/Thr_kinase_AS"/>
</dbReference>
<dbReference type="PROSITE" id="PS00107">
    <property type="entry name" value="PROTEIN_KINASE_ATP"/>
    <property type="match status" value="1"/>
</dbReference>
<proteinExistence type="predicted"/>
<dbReference type="Gene3D" id="1.10.510.10">
    <property type="entry name" value="Transferase(Phosphotransferase) domain 1"/>
    <property type="match status" value="1"/>
</dbReference>
<evidence type="ECO:0000256" key="10">
    <source>
        <dbReference type="ARBA" id="ARBA00023136"/>
    </source>
</evidence>
<dbReference type="Pfam" id="PF13947">
    <property type="entry name" value="GUB_WAK_bind"/>
    <property type="match status" value="1"/>
</dbReference>
<feature type="domain" description="Protein kinase" evidence="14">
    <location>
        <begin position="335"/>
        <end position="611"/>
    </location>
</feature>
<evidence type="ECO:0000256" key="1">
    <source>
        <dbReference type="ARBA" id="ARBA00004479"/>
    </source>
</evidence>
<evidence type="ECO:0000256" key="7">
    <source>
        <dbReference type="ARBA" id="ARBA00022777"/>
    </source>
</evidence>
<keyword evidence="4 13" id="KW-0812">Transmembrane</keyword>
<dbReference type="AlphaFoldDB" id="A0A8D7B154"/>
<evidence type="ECO:0000313" key="15">
    <source>
        <dbReference type="EMBL" id="CAG1859728.1"/>
    </source>
</evidence>
<gene>
    <name evidence="15" type="ORF">GSMUA_300230.1</name>
</gene>
<dbReference type="Pfam" id="PF14380">
    <property type="entry name" value="WAK_assoc"/>
    <property type="match status" value="1"/>
</dbReference>
<evidence type="ECO:0000256" key="3">
    <source>
        <dbReference type="ARBA" id="ARBA00022679"/>
    </source>
</evidence>
<keyword evidence="9 13" id="KW-1133">Transmembrane helix</keyword>
<keyword evidence="3" id="KW-0808">Transferase</keyword>